<dbReference type="HAMAP" id="MF_01334">
    <property type="entry name" value="Ribosomal_bL25_CTC"/>
    <property type="match status" value="1"/>
</dbReference>
<dbReference type="InterPro" id="IPR001021">
    <property type="entry name" value="Ribosomal_bL25_long"/>
</dbReference>
<evidence type="ECO:0000313" key="7">
    <source>
        <dbReference type="EMBL" id="RHY30000.1"/>
    </source>
</evidence>
<evidence type="ECO:0000256" key="1">
    <source>
        <dbReference type="ARBA" id="ARBA00022730"/>
    </source>
</evidence>
<dbReference type="InterPro" id="IPR020056">
    <property type="entry name" value="Rbsml_bL25/Gln-tRNA_synth_N"/>
</dbReference>
<proteinExistence type="inferred from homology"/>
<keyword evidence="4" id="KW-0687">Ribonucleoprotein</keyword>
<dbReference type="CDD" id="cd00495">
    <property type="entry name" value="Ribosomal_L25_TL5_CTC"/>
    <property type="match status" value="1"/>
</dbReference>
<dbReference type="GO" id="GO:0022625">
    <property type="term" value="C:cytosolic large ribosomal subunit"/>
    <property type="evidence" value="ECO:0007669"/>
    <property type="project" value="TreeGrafter"/>
</dbReference>
<name>A0A3R6YZB1_9STRA</name>
<keyword evidence="1" id="KW-0699">rRNA-binding</keyword>
<evidence type="ECO:0000259" key="6">
    <source>
        <dbReference type="Pfam" id="PF14693"/>
    </source>
</evidence>
<dbReference type="GO" id="GO:0006412">
    <property type="term" value="P:translation"/>
    <property type="evidence" value="ECO:0007669"/>
    <property type="project" value="InterPro"/>
</dbReference>
<sequence>MLRQGHQLRATAARALSTAAAAPTTHFTLTPRLKDGSRESRRLRKQGLLPGILYGEGTNGDSTRVLVSMNQVDFEREYRKLRTSMGNQVYEVSTGEGGPVTKVLLRDATLHPVTDVPQSVNFLRYKPGRKVHIPLDFLNQESSPGLKRGGYINNVYHEIPCTIASEAIPTKLFVDVNGMHVGQRIYLEDITFPEHVTPLVKAKAVVATIAGKRGLIPKPEEPIVEVVEEVAVDDDDDDEDEPIF</sequence>
<dbReference type="NCBIfam" id="TIGR00731">
    <property type="entry name" value="bL25_bact_ctc"/>
    <property type="match status" value="1"/>
</dbReference>
<dbReference type="PANTHER" id="PTHR33284:SF1">
    <property type="entry name" value="RIBOSOMAL PROTEIN L25_GLN-TRNA SYNTHETASE, ANTI-CODON-BINDING DOMAIN-CONTAINING PROTEIN"/>
    <property type="match status" value="1"/>
</dbReference>
<dbReference type="Gene3D" id="2.170.120.20">
    <property type="entry name" value="Ribosomal protein L25, beta domain"/>
    <property type="match status" value="1"/>
</dbReference>
<keyword evidence="8" id="KW-1185">Reference proteome</keyword>
<evidence type="ECO:0000313" key="8">
    <source>
        <dbReference type="Proteomes" id="UP000285060"/>
    </source>
</evidence>
<dbReference type="InterPro" id="IPR020057">
    <property type="entry name" value="Ribosomal_bL25_b-dom"/>
</dbReference>
<dbReference type="InterPro" id="IPR029751">
    <property type="entry name" value="Ribosomal_L25_dom"/>
</dbReference>
<dbReference type="EMBL" id="QUSY01000367">
    <property type="protein sequence ID" value="RHY30000.1"/>
    <property type="molecule type" value="Genomic_DNA"/>
</dbReference>
<dbReference type="InterPro" id="IPR037121">
    <property type="entry name" value="Ribosomal_bL25_C"/>
</dbReference>
<dbReference type="InterPro" id="IPR020930">
    <property type="entry name" value="Ribosomal_uL5_bac-type"/>
</dbReference>
<evidence type="ECO:0000259" key="5">
    <source>
        <dbReference type="Pfam" id="PF01386"/>
    </source>
</evidence>
<dbReference type="PANTHER" id="PTHR33284">
    <property type="entry name" value="RIBOSOMAL PROTEIN L25/GLN-TRNA SYNTHETASE, ANTI-CODON-BINDING DOMAIN-CONTAINING PROTEIN"/>
    <property type="match status" value="1"/>
</dbReference>
<dbReference type="InterPro" id="IPR011035">
    <property type="entry name" value="Ribosomal_bL25/Gln-tRNA_synth"/>
</dbReference>
<evidence type="ECO:0000256" key="3">
    <source>
        <dbReference type="ARBA" id="ARBA00022980"/>
    </source>
</evidence>
<reference evidence="7 8" key="1">
    <citation type="submission" date="2018-08" db="EMBL/GenBank/DDBJ databases">
        <title>Aphanomyces genome sequencing and annotation.</title>
        <authorList>
            <person name="Minardi D."/>
            <person name="Oidtmann B."/>
            <person name="Van Der Giezen M."/>
            <person name="Studholme D.J."/>
        </authorList>
    </citation>
    <scope>NUCLEOTIDE SEQUENCE [LARGE SCALE GENOMIC DNA]</scope>
    <source>
        <strain evidence="7 8">NJM0002</strain>
    </source>
</reference>
<comment type="caution">
    <text evidence="7">The sequence shown here is derived from an EMBL/GenBank/DDBJ whole genome shotgun (WGS) entry which is preliminary data.</text>
</comment>
<evidence type="ECO:0000256" key="4">
    <source>
        <dbReference type="ARBA" id="ARBA00023274"/>
    </source>
</evidence>
<dbReference type="Pfam" id="PF01386">
    <property type="entry name" value="Ribosomal_L25p"/>
    <property type="match status" value="1"/>
</dbReference>
<protein>
    <submittedName>
        <fullName evidence="7">Uncharacterized protein</fullName>
    </submittedName>
</protein>
<dbReference type="GO" id="GO:0008097">
    <property type="term" value="F:5S rRNA binding"/>
    <property type="evidence" value="ECO:0007669"/>
    <property type="project" value="InterPro"/>
</dbReference>
<feature type="domain" description="Large ribosomal subunit protein bL25 L25" evidence="5">
    <location>
        <begin position="30"/>
        <end position="122"/>
    </location>
</feature>
<dbReference type="Gene3D" id="2.40.240.10">
    <property type="entry name" value="Ribosomal Protein L25, Chain P"/>
    <property type="match status" value="1"/>
</dbReference>
<dbReference type="GO" id="GO:0003735">
    <property type="term" value="F:structural constituent of ribosome"/>
    <property type="evidence" value="ECO:0007669"/>
    <property type="project" value="InterPro"/>
</dbReference>
<organism evidence="7 8">
    <name type="scientific">Aphanomyces invadans</name>
    <dbReference type="NCBI Taxonomy" id="157072"/>
    <lineage>
        <taxon>Eukaryota</taxon>
        <taxon>Sar</taxon>
        <taxon>Stramenopiles</taxon>
        <taxon>Oomycota</taxon>
        <taxon>Saprolegniomycetes</taxon>
        <taxon>Saprolegniales</taxon>
        <taxon>Verrucalvaceae</taxon>
        <taxon>Aphanomyces</taxon>
    </lineage>
</organism>
<keyword evidence="3" id="KW-0689">Ribosomal protein</keyword>
<accession>A0A3R6YZB1</accession>
<dbReference type="VEuPathDB" id="FungiDB:H310_11327"/>
<evidence type="ECO:0000256" key="2">
    <source>
        <dbReference type="ARBA" id="ARBA00022884"/>
    </source>
</evidence>
<gene>
    <name evidence="7" type="ORF">DYB32_004698</name>
</gene>
<dbReference type="Proteomes" id="UP000285060">
    <property type="component" value="Unassembled WGS sequence"/>
</dbReference>
<dbReference type="Pfam" id="PF14693">
    <property type="entry name" value="Ribosomal_TL5_C"/>
    <property type="match status" value="1"/>
</dbReference>
<keyword evidence="2" id="KW-0694">RNA-binding</keyword>
<feature type="domain" description="Large ribosomal subunit protein bL25 beta" evidence="6">
    <location>
        <begin position="130"/>
        <end position="212"/>
    </location>
</feature>
<dbReference type="AlphaFoldDB" id="A0A3R6YZB1"/>
<dbReference type="SUPFAM" id="SSF50715">
    <property type="entry name" value="Ribosomal protein L25-like"/>
    <property type="match status" value="1"/>
</dbReference>